<keyword evidence="14" id="KW-1185">Reference proteome</keyword>
<comment type="subcellular location">
    <subcellularLocation>
        <location evidence="10">Endomembrane system</location>
        <topology evidence="10">Single-pass type I membrane protein</topology>
    </subcellularLocation>
    <subcellularLocation>
        <location evidence="1">Endoplasmic reticulum</location>
    </subcellularLocation>
    <subcellularLocation>
        <location evidence="12">Membrane</location>
        <topology evidence="12">Single-pass membrane protein</topology>
    </subcellularLocation>
</comment>
<dbReference type="AlphaFoldDB" id="A0AAN9Y0E1"/>
<dbReference type="EC" id="2.4.1.17" evidence="12"/>
<comment type="catalytic activity">
    <reaction evidence="12">
        <text>glucuronate acceptor + UDP-alpha-D-glucuronate = acceptor beta-D-glucuronoside + UDP + H(+)</text>
        <dbReference type="Rhea" id="RHEA:21032"/>
        <dbReference type="ChEBI" id="CHEBI:15378"/>
        <dbReference type="ChEBI" id="CHEBI:58052"/>
        <dbReference type="ChEBI" id="CHEBI:58223"/>
        <dbReference type="ChEBI" id="CHEBI:132367"/>
        <dbReference type="ChEBI" id="CHEBI:132368"/>
        <dbReference type="EC" id="2.4.1.17"/>
    </reaction>
</comment>
<keyword evidence="12" id="KW-0732">Signal</keyword>
<feature type="signal peptide" evidence="12">
    <location>
        <begin position="1"/>
        <end position="23"/>
    </location>
</feature>
<evidence type="ECO:0000256" key="5">
    <source>
        <dbReference type="ARBA" id="ARBA00022692"/>
    </source>
</evidence>
<dbReference type="GO" id="GO:0015020">
    <property type="term" value="F:glucuronosyltransferase activity"/>
    <property type="evidence" value="ECO:0007669"/>
    <property type="project" value="UniProtKB-EC"/>
</dbReference>
<dbReference type="EMBL" id="JBBCAQ010000034">
    <property type="protein sequence ID" value="KAK7579704.1"/>
    <property type="molecule type" value="Genomic_DNA"/>
</dbReference>
<evidence type="ECO:0000256" key="7">
    <source>
        <dbReference type="ARBA" id="ARBA00022989"/>
    </source>
</evidence>
<organism evidence="13 14">
    <name type="scientific">Parthenolecanium corni</name>
    <dbReference type="NCBI Taxonomy" id="536013"/>
    <lineage>
        <taxon>Eukaryota</taxon>
        <taxon>Metazoa</taxon>
        <taxon>Ecdysozoa</taxon>
        <taxon>Arthropoda</taxon>
        <taxon>Hexapoda</taxon>
        <taxon>Insecta</taxon>
        <taxon>Pterygota</taxon>
        <taxon>Neoptera</taxon>
        <taxon>Paraneoptera</taxon>
        <taxon>Hemiptera</taxon>
        <taxon>Sternorrhyncha</taxon>
        <taxon>Coccoidea</taxon>
        <taxon>Coccidae</taxon>
        <taxon>Parthenolecanium</taxon>
    </lineage>
</organism>
<evidence type="ECO:0000313" key="14">
    <source>
        <dbReference type="Proteomes" id="UP001367676"/>
    </source>
</evidence>
<keyword evidence="3 11" id="KW-0328">Glycosyltransferase</keyword>
<dbReference type="SUPFAM" id="SSF53756">
    <property type="entry name" value="UDP-Glycosyltransferase/glycogen phosphorylase"/>
    <property type="match status" value="1"/>
</dbReference>
<feature type="transmembrane region" description="Helical" evidence="12">
    <location>
        <begin position="472"/>
        <end position="496"/>
    </location>
</feature>
<comment type="caution">
    <text evidence="13">The sequence shown here is derived from an EMBL/GenBank/DDBJ whole genome shotgun (WGS) entry which is preliminary data.</text>
</comment>
<dbReference type="InterPro" id="IPR050271">
    <property type="entry name" value="UDP-glycosyltransferase"/>
</dbReference>
<evidence type="ECO:0000256" key="10">
    <source>
        <dbReference type="ARBA" id="ARBA00046288"/>
    </source>
</evidence>
<evidence type="ECO:0000256" key="1">
    <source>
        <dbReference type="ARBA" id="ARBA00004240"/>
    </source>
</evidence>
<dbReference type="InterPro" id="IPR002213">
    <property type="entry name" value="UDP_glucos_trans"/>
</dbReference>
<sequence length="514" mass="58672">MIGPQIWSVVSYLIIFLLADANAANILGIFPIGAKSHFGFDKSIMKSLHAAGHEITIICPFEETEPVVNFTIISMSFESIESTTQGSIEDFVKLPLFSYIKIAMAIMQQYCDNFLTSKYLHDILNSPKSKFDVLIIEYLPLHHCFTIIAEKFDIPIIMTCPIQAAHYIDPLFGNPSHPAAIPVGFSYIPQHMNFLQRLENAAYYIYMELMLANMISSKVDSIKQRIRDDFGIVSRKTFSLVFQNSHSSLFARPLVQNVIEIGGIHLEPNKTLPQNIQKFIDESSAGVILFTFGSMSRGSFLSSEVVSAFKDVFSQIPQRVIWKYEKTIEDLPKNVMISDWLPQRDILAHKNVVAFITHCGQGGIYEAIYESVPLVMIPFFGDQLPNAADLKEKGVGVVLDPLNLSIEEIRNALDLVVNDTSYRKNMQKLSQRFKDRPMTPQESVVYWTEYVISHQGALHLRSYFADMPTYQYFLLDILSVVTLALLLLYTFIRLFIKLCFYKIEQRHERKNKKN</sequence>
<evidence type="ECO:0000256" key="12">
    <source>
        <dbReference type="RuleBase" id="RU362059"/>
    </source>
</evidence>
<feature type="chain" id="PRO_5042668470" description="UDP-glucuronosyltransferase" evidence="12">
    <location>
        <begin position="24"/>
        <end position="514"/>
    </location>
</feature>
<dbReference type="PANTHER" id="PTHR48043">
    <property type="entry name" value="EG:EG0003.4 PROTEIN-RELATED"/>
    <property type="match status" value="1"/>
</dbReference>
<gene>
    <name evidence="13" type="ORF">V9T40_000333</name>
</gene>
<dbReference type="PROSITE" id="PS00375">
    <property type="entry name" value="UDPGT"/>
    <property type="match status" value="1"/>
</dbReference>
<keyword evidence="6" id="KW-0256">Endoplasmic reticulum</keyword>
<reference evidence="13 14" key="1">
    <citation type="submission" date="2024-03" db="EMBL/GenBank/DDBJ databases">
        <title>Adaptation during the transition from Ophiocordyceps entomopathogen to insect associate is accompanied by gene loss and intensified selection.</title>
        <authorList>
            <person name="Ward C.M."/>
            <person name="Onetto C.A."/>
            <person name="Borneman A.R."/>
        </authorList>
    </citation>
    <scope>NUCLEOTIDE SEQUENCE [LARGE SCALE GENOMIC DNA]</scope>
    <source>
        <strain evidence="13">AWRI1</strain>
        <tissue evidence="13">Single Adult Female</tissue>
    </source>
</reference>
<protein>
    <recommendedName>
        <fullName evidence="12">UDP-glucuronosyltransferase</fullName>
        <ecNumber evidence="12">2.4.1.17</ecNumber>
    </recommendedName>
</protein>
<dbReference type="GO" id="GO:0016020">
    <property type="term" value="C:membrane"/>
    <property type="evidence" value="ECO:0007669"/>
    <property type="project" value="UniProtKB-SubCell"/>
</dbReference>
<keyword evidence="9" id="KW-0325">Glycoprotein</keyword>
<keyword evidence="5 12" id="KW-0812">Transmembrane</keyword>
<dbReference type="InterPro" id="IPR035595">
    <property type="entry name" value="UDP_glycos_trans_CS"/>
</dbReference>
<name>A0AAN9Y0E1_9HEMI</name>
<evidence type="ECO:0000256" key="4">
    <source>
        <dbReference type="ARBA" id="ARBA00022679"/>
    </source>
</evidence>
<evidence type="ECO:0000256" key="11">
    <source>
        <dbReference type="RuleBase" id="RU003718"/>
    </source>
</evidence>
<dbReference type="PANTHER" id="PTHR48043:SF114">
    <property type="entry name" value="IP04436P-RELATED"/>
    <property type="match status" value="1"/>
</dbReference>
<keyword evidence="4 11" id="KW-0808">Transferase</keyword>
<dbReference type="Gene3D" id="3.40.50.2000">
    <property type="entry name" value="Glycogen Phosphorylase B"/>
    <property type="match status" value="2"/>
</dbReference>
<keyword evidence="8 12" id="KW-0472">Membrane</keyword>
<evidence type="ECO:0000256" key="2">
    <source>
        <dbReference type="ARBA" id="ARBA00009995"/>
    </source>
</evidence>
<evidence type="ECO:0000256" key="8">
    <source>
        <dbReference type="ARBA" id="ARBA00023136"/>
    </source>
</evidence>
<accession>A0AAN9Y0E1</accession>
<evidence type="ECO:0000256" key="9">
    <source>
        <dbReference type="ARBA" id="ARBA00023180"/>
    </source>
</evidence>
<dbReference type="Pfam" id="PF00201">
    <property type="entry name" value="UDPGT"/>
    <property type="match status" value="1"/>
</dbReference>
<evidence type="ECO:0000256" key="3">
    <source>
        <dbReference type="ARBA" id="ARBA00022676"/>
    </source>
</evidence>
<dbReference type="FunFam" id="3.40.50.2000:FF:000050">
    <property type="entry name" value="UDP-glucuronosyltransferase"/>
    <property type="match status" value="1"/>
</dbReference>
<proteinExistence type="inferred from homology"/>
<dbReference type="Proteomes" id="UP001367676">
    <property type="component" value="Unassembled WGS sequence"/>
</dbReference>
<keyword evidence="7 12" id="KW-1133">Transmembrane helix</keyword>
<evidence type="ECO:0000256" key="6">
    <source>
        <dbReference type="ARBA" id="ARBA00022824"/>
    </source>
</evidence>
<evidence type="ECO:0000313" key="13">
    <source>
        <dbReference type="EMBL" id="KAK7579704.1"/>
    </source>
</evidence>
<dbReference type="GO" id="GO:0005783">
    <property type="term" value="C:endoplasmic reticulum"/>
    <property type="evidence" value="ECO:0007669"/>
    <property type="project" value="UniProtKB-SubCell"/>
</dbReference>
<dbReference type="CDD" id="cd03784">
    <property type="entry name" value="GT1_Gtf-like"/>
    <property type="match status" value="1"/>
</dbReference>
<comment type="similarity">
    <text evidence="2 11">Belongs to the UDP-glycosyltransferase family.</text>
</comment>